<dbReference type="Pfam" id="PF04979">
    <property type="entry name" value="IPP-2"/>
    <property type="match status" value="1"/>
</dbReference>
<evidence type="ECO:0008006" key="3">
    <source>
        <dbReference type="Google" id="ProtNLM"/>
    </source>
</evidence>
<dbReference type="Proteomes" id="UP000603453">
    <property type="component" value="Unassembled WGS sequence"/>
</dbReference>
<sequence>MESHKGILKNTCQPKDTHKLKWDENKLKETEKLKEQVTMKVDEPNTPYVRYNSDLDEVTNWQDLPENIRAAHEEPEDFCLDDDDMGGQSVNKISFARKRHEEFERKRAQHYGHTADIVFHPKE</sequence>
<evidence type="ECO:0000313" key="1">
    <source>
        <dbReference type="EMBL" id="KAG2208888.1"/>
    </source>
</evidence>
<dbReference type="AlphaFoldDB" id="A0A8H7RFS2"/>
<comment type="caution">
    <text evidence="1">The sequence shown here is derived from an EMBL/GenBank/DDBJ whole genome shotgun (WGS) entry which is preliminary data.</text>
</comment>
<dbReference type="GO" id="GO:0004864">
    <property type="term" value="F:protein phosphatase inhibitor activity"/>
    <property type="evidence" value="ECO:0007669"/>
    <property type="project" value="InterPro"/>
</dbReference>
<protein>
    <recommendedName>
        <fullName evidence="3">Protein phosphatase inhibitor 2</fullName>
    </recommendedName>
</protein>
<gene>
    <name evidence="1" type="ORF">INT47_011028</name>
</gene>
<organism evidence="1 2">
    <name type="scientific">Mucor saturninus</name>
    <dbReference type="NCBI Taxonomy" id="64648"/>
    <lineage>
        <taxon>Eukaryota</taxon>
        <taxon>Fungi</taxon>
        <taxon>Fungi incertae sedis</taxon>
        <taxon>Mucoromycota</taxon>
        <taxon>Mucoromycotina</taxon>
        <taxon>Mucoromycetes</taxon>
        <taxon>Mucorales</taxon>
        <taxon>Mucorineae</taxon>
        <taxon>Mucoraceae</taxon>
        <taxon>Mucor</taxon>
    </lineage>
</organism>
<dbReference type="InterPro" id="IPR007062">
    <property type="entry name" value="PPI-2"/>
</dbReference>
<dbReference type="PANTHER" id="PTHR12398">
    <property type="entry name" value="PROTEIN PHOSPHATASE INHIBITOR"/>
    <property type="match status" value="1"/>
</dbReference>
<proteinExistence type="predicted"/>
<evidence type="ECO:0000313" key="2">
    <source>
        <dbReference type="Proteomes" id="UP000603453"/>
    </source>
</evidence>
<accession>A0A8H7RFS2</accession>
<dbReference type="GO" id="GO:0009966">
    <property type="term" value="P:regulation of signal transduction"/>
    <property type="evidence" value="ECO:0007669"/>
    <property type="project" value="InterPro"/>
</dbReference>
<dbReference type="EMBL" id="JAEPRD010000017">
    <property type="protein sequence ID" value="KAG2208888.1"/>
    <property type="molecule type" value="Genomic_DNA"/>
</dbReference>
<name>A0A8H7RFS2_9FUNG</name>
<keyword evidence="2" id="KW-1185">Reference proteome</keyword>
<dbReference type="PANTHER" id="PTHR12398:SF20">
    <property type="entry name" value="PROTEIN PHOSPHATASE 1 REGULATORY INHIBITOR SUBUNIT 2"/>
    <property type="match status" value="1"/>
</dbReference>
<reference evidence="1" key="1">
    <citation type="submission" date="2020-12" db="EMBL/GenBank/DDBJ databases">
        <title>Metabolic potential, ecology and presence of endohyphal bacteria is reflected in genomic diversity of Mucoromycotina.</title>
        <authorList>
            <person name="Muszewska A."/>
            <person name="Okrasinska A."/>
            <person name="Steczkiewicz K."/>
            <person name="Drgas O."/>
            <person name="Orlowska M."/>
            <person name="Perlinska-Lenart U."/>
            <person name="Aleksandrzak-Piekarczyk T."/>
            <person name="Szatraj K."/>
            <person name="Zielenkiewicz U."/>
            <person name="Pilsyk S."/>
            <person name="Malc E."/>
            <person name="Mieczkowski P."/>
            <person name="Kruszewska J.S."/>
            <person name="Biernat P."/>
            <person name="Pawlowska J."/>
        </authorList>
    </citation>
    <scope>NUCLEOTIDE SEQUENCE</scope>
    <source>
        <strain evidence="1">WA0000017839</strain>
    </source>
</reference>
<dbReference type="OrthoDB" id="551302at2759"/>